<dbReference type="Pfam" id="PF07662">
    <property type="entry name" value="Nucleos_tra2_C"/>
    <property type="match status" value="1"/>
</dbReference>
<gene>
    <name evidence="11" type="ORF">GCM10011502_23410</name>
</gene>
<dbReference type="PANTHER" id="PTHR10590:SF4">
    <property type="entry name" value="SOLUTE CARRIER FAMILY 28 MEMBER 3"/>
    <property type="match status" value="1"/>
</dbReference>
<evidence type="ECO:0000259" key="9">
    <source>
        <dbReference type="Pfam" id="PF07662"/>
    </source>
</evidence>
<feature type="domain" description="Concentrative nucleoside transporter C-terminal" evidence="9">
    <location>
        <begin position="199"/>
        <end position="421"/>
    </location>
</feature>
<dbReference type="Pfam" id="PF07670">
    <property type="entry name" value="Gate"/>
    <property type="match status" value="1"/>
</dbReference>
<comment type="similarity">
    <text evidence="2 7">Belongs to the concentrative nucleoside transporter (CNT) (TC 2.A.41) family.</text>
</comment>
<keyword evidence="3" id="KW-1003">Cell membrane</keyword>
<feature type="transmembrane region" description="Helical" evidence="7">
    <location>
        <begin position="366"/>
        <end position="389"/>
    </location>
</feature>
<feature type="domain" description="Concentrative nucleoside transporter N-terminal" evidence="8">
    <location>
        <begin position="8"/>
        <end position="81"/>
    </location>
</feature>
<dbReference type="RefSeq" id="WP_188630311.1">
    <property type="nucleotide sequence ID" value="NZ_BMKE01000020.1"/>
</dbReference>
<name>A0ABQ1ISM1_9GAMM</name>
<keyword evidence="12" id="KW-1185">Reference proteome</keyword>
<evidence type="ECO:0000256" key="5">
    <source>
        <dbReference type="ARBA" id="ARBA00022989"/>
    </source>
</evidence>
<evidence type="ECO:0000313" key="12">
    <source>
        <dbReference type="Proteomes" id="UP000646152"/>
    </source>
</evidence>
<feature type="transmembrane region" description="Helical" evidence="7">
    <location>
        <begin position="171"/>
        <end position="193"/>
    </location>
</feature>
<comment type="caution">
    <text evidence="11">The sequence shown here is derived from an EMBL/GenBank/DDBJ whole genome shotgun (WGS) entry which is preliminary data.</text>
</comment>
<dbReference type="Proteomes" id="UP000646152">
    <property type="component" value="Unassembled WGS sequence"/>
</dbReference>
<evidence type="ECO:0000256" key="2">
    <source>
        <dbReference type="ARBA" id="ARBA00009033"/>
    </source>
</evidence>
<feature type="transmembrane region" description="Helical" evidence="7">
    <location>
        <begin position="34"/>
        <end position="51"/>
    </location>
</feature>
<evidence type="ECO:0000256" key="4">
    <source>
        <dbReference type="ARBA" id="ARBA00022692"/>
    </source>
</evidence>
<evidence type="ECO:0000259" key="10">
    <source>
        <dbReference type="Pfam" id="PF07670"/>
    </source>
</evidence>
<feature type="transmembrane region" description="Helical" evidence="7">
    <location>
        <begin position="401"/>
        <end position="426"/>
    </location>
</feature>
<feature type="transmembrane region" description="Helical" evidence="7">
    <location>
        <begin position="262"/>
        <end position="284"/>
    </location>
</feature>
<dbReference type="InterPro" id="IPR018270">
    <property type="entry name" value="C_nuclsd_transpt_met_bac"/>
</dbReference>
<sequence>MTLIMSLVGMLSLVLIGLLFSSNRSAIRLRTVGGAFALQLGLGALVLYVPLGKEMLQALSAGVAQVIAYANDGMDFLFAGLVGEAAFESGLGFIFAVRVLPIIIFFSTLIAVLYYIGVMQWVIRLLGGALQRLLGTSRTESLSATANIFVGQTEAPLVVRPFIATMTRSELFAVMCGGLASVAGSVLAGYAAIGVSMEYLIAASFMAAPGGLLFAKLLIPETETPASNETLANAELTGTNDTDKPVNIIDAAATGASSGMLLALNVGAMLLAFIGLIALLNGMLGGLGELIGVEDLSMELLLGWLFAPLAFLIGVPWDEAVVAGSFIGQKLVLNEFVAYVNFAPYLGNELLVATTGQAMTEHTKAIISFALCGFANLASVAILLGGLGGMAPSRRHDIARLGLKAILAGTLSNLMSAAIAGFFLALSGI</sequence>
<comment type="subcellular location">
    <subcellularLocation>
        <location evidence="1">Cell membrane</location>
        <topology evidence="1">Multi-pass membrane protein</topology>
    </subcellularLocation>
</comment>
<accession>A0ABQ1ISM1</accession>
<keyword evidence="4 7" id="KW-0812">Transmembrane</keyword>
<evidence type="ECO:0000256" key="3">
    <source>
        <dbReference type="ARBA" id="ARBA00022475"/>
    </source>
</evidence>
<evidence type="ECO:0000256" key="7">
    <source>
        <dbReference type="RuleBase" id="RU362018"/>
    </source>
</evidence>
<dbReference type="InterPro" id="IPR008276">
    <property type="entry name" value="C_nuclsd_transpt"/>
</dbReference>
<evidence type="ECO:0000259" key="8">
    <source>
        <dbReference type="Pfam" id="PF01773"/>
    </source>
</evidence>
<dbReference type="InterPro" id="IPR002668">
    <property type="entry name" value="CNT_N_dom"/>
</dbReference>
<dbReference type="Pfam" id="PF01773">
    <property type="entry name" value="Nucleos_tra2_N"/>
    <property type="match status" value="1"/>
</dbReference>
<reference evidence="12" key="1">
    <citation type="journal article" date="2019" name="Int. J. Syst. Evol. Microbiol.">
        <title>The Global Catalogue of Microorganisms (GCM) 10K type strain sequencing project: providing services to taxonomists for standard genome sequencing and annotation.</title>
        <authorList>
            <consortium name="The Broad Institute Genomics Platform"/>
            <consortium name="The Broad Institute Genome Sequencing Center for Infectious Disease"/>
            <person name="Wu L."/>
            <person name="Ma J."/>
        </authorList>
    </citation>
    <scope>NUCLEOTIDE SEQUENCE [LARGE SCALE GENOMIC DNA]</scope>
    <source>
        <strain evidence="12">CGMCC 1.15923</strain>
    </source>
</reference>
<dbReference type="NCBIfam" id="TIGR00804">
    <property type="entry name" value="nupC"/>
    <property type="match status" value="1"/>
</dbReference>
<evidence type="ECO:0000256" key="1">
    <source>
        <dbReference type="ARBA" id="ARBA00004651"/>
    </source>
</evidence>
<keyword evidence="6 7" id="KW-0472">Membrane</keyword>
<dbReference type="InterPro" id="IPR011657">
    <property type="entry name" value="CNT_C_dom"/>
</dbReference>
<dbReference type="EMBL" id="BMKE01000020">
    <property type="protein sequence ID" value="GGB49459.1"/>
    <property type="molecule type" value="Genomic_DNA"/>
</dbReference>
<dbReference type="PANTHER" id="PTHR10590">
    <property type="entry name" value="SODIUM/NUCLEOSIDE COTRANSPORTER"/>
    <property type="match status" value="1"/>
</dbReference>
<dbReference type="InterPro" id="IPR011642">
    <property type="entry name" value="Gate_dom"/>
</dbReference>
<feature type="transmembrane region" description="Helical" evidence="7">
    <location>
        <begin position="93"/>
        <end position="116"/>
    </location>
</feature>
<feature type="transmembrane region" description="Helical" evidence="7">
    <location>
        <begin position="296"/>
        <end position="315"/>
    </location>
</feature>
<keyword evidence="7" id="KW-0813">Transport</keyword>
<feature type="domain" description="Nucleoside transporter/FeoB GTPase Gate" evidence="10">
    <location>
        <begin position="97"/>
        <end position="194"/>
    </location>
</feature>
<protein>
    <recommendedName>
        <fullName evidence="7">Nucleoside permease</fullName>
    </recommendedName>
</protein>
<comment type="caution">
    <text evidence="7">Lacks conserved residue(s) required for the propagation of feature annotation.</text>
</comment>
<proteinExistence type="inferred from homology"/>
<evidence type="ECO:0000313" key="11">
    <source>
        <dbReference type="EMBL" id="GGB49459.1"/>
    </source>
</evidence>
<keyword evidence="5 7" id="KW-1133">Transmembrane helix</keyword>
<organism evidence="11 12">
    <name type="scientific">Oceanisphaera marina</name>
    <dbReference type="NCBI Taxonomy" id="2017550"/>
    <lineage>
        <taxon>Bacteria</taxon>
        <taxon>Pseudomonadati</taxon>
        <taxon>Pseudomonadota</taxon>
        <taxon>Gammaproteobacteria</taxon>
        <taxon>Aeromonadales</taxon>
        <taxon>Aeromonadaceae</taxon>
        <taxon>Oceanisphaera</taxon>
    </lineage>
</organism>
<evidence type="ECO:0000256" key="6">
    <source>
        <dbReference type="ARBA" id="ARBA00023136"/>
    </source>
</evidence>